<evidence type="ECO:0000313" key="7">
    <source>
        <dbReference type="EMBL" id="SMC21451.1"/>
    </source>
</evidence>
<keyword evidence="5" id="KW-1003">Cell membrane</keyword>
<dbReference type="PANTHER" id="PTHR43229:SF2">
    <property type="entry name" value="NODULATION PROTEIN J"/>
    <property type="match status" value="1"/>
</dbReference>
<comment type="similarity">
    <text evidence="5">Belongs to the ABC-2 integral membrane protein family.</text>
</comment>
<feature type="transmembrane region" description="Helical" evidence="5">
    <location>
        <begin position="120"/>
        <end position="141"/>
    </location>
</feature>
<dbReference type="Pfam" id="PF01061">
    <property type="entry name" value="ABC2_membrane"/>
    <property type="match status" value="1"/>
</dbReference>
<dbReference type="EMBL" id="FWXH01000003">
    <property type="protein sequence ID" value="SMC21451.1"/>
    <property type="molecule type" value="Genomic_DNA"/>
</dbReference>
<dbReference type="PANTHER" id="PTHR43229">
    <property type="entry name" value="NODULATION PROTEIN J"/>
    <property type="match status" value="1"/>
</dbReference>
<dbReference type="OrthoDB" id="1706043at2"/>
<feature type="transmembrane region" description="Helical" evidence="5">
    <location>
        <begin position="67"/>
        <end position="88"/>
    </location>
</feature>
<feature type="domain" description="ABC transmembrane type-2" evidence="6">
    <location>
        <begin position="26"/>
        <end position="262"/>
    </location>
</feature>
<dbReference type="InterPro" id="IPR000412">
    <property type="entry name" value="ABC_2_transport"/>
</dbReference>
<organism evidence="7 8">
    <name type="scientific">Clostridium acidisoli DSM 12555</name>
    <dbReference type="NCBI Taxonomy" id="1121291"/>
    <lineage>
        <taxon>Bacteria</taxon>
        <taxon>Bacillati</taxon>
        <taxon>Bacillota</taxon>
        <taxon>Clostridia</taxon>
        <taxon>Eubacteriales</taxon>
        <taxon>Clostridiaceae</taxon>
        <taxon>Clostridium</taxon>
    </lineage>
</organism>
<evidence type="ECO:0000256" key="5">
    <source>
        <dbReference type="RuleBase" id="RU361157"/>
    </source>
</evidence>
<protein>
    <recommendedName>
        <fullName evidence="5">Transport permease protein</fullName>
    </recommendedName>
</protein>
<dbReference type="InterPro" id="IPR013525">
    <property type="entry name" value="ABC2_TM"/>
</dbReference>
<dbReference type="PROSITE" id="PS51012">
    <property type="entry name" value="ABC_TM2"/>
    <property type="match status" value="1"/>
</dbReference>
<feature type="transmembrane region" description="Helical" evidence="5">
    <location>
        <begin position="241"/>
        <end position="260"/>
    </location>
</feature>
<gene>
    <name evidence="7" type="ORF">SAMN02745134_01302</name>
</gene>
<dbReference type="InterPro" id="IPR051784">
    <property type="entry name" value="Nod_factor_ABC_transporter"/>
</dbReference>
<sequence length="275" mass="30638">MNIERNLIAARARFMLSLKMYFRYPLNILQVIVDPIIWLTPFYFMGKAFSLNGKISGFASYMGNSDYIGFLVIGYMVSAYVNVTFWNIGFSLKDEMMQGVLESNWSAPVNRINLLLSRSIFSFVSVTVENIITGVVSHFAFGFNITPNLFKVMIFLLPGIAAMLGFGLMIASLVLLAKQANGIIDITSAFLSAVSGGYFPLKVMPRALVMLACIFPLTYINDSARNILINQASIMPLEYELLFTLILMVVFCVIGSMVFAKVERKCRETGNVSGH</sequence>
<dbReference type="GO" id="GO:0043190">
    <property type="term" value="C:ATP-binding cassette (ABC) transporter complex"/>
    <property type="evidence" value="ECO:0007669"/>
    <property type="project" value="InterPro"/>
</dbReference>
<keyword evidence="3 5" id="KW-1133">Transmembrane helix</keyword>
<evidence type="ECO:0000259" key="6">
    <source>
        <dbReference type="PROSITE" id="PS51012"/>
    </source>
</evidence>
<dbReference type="RefSeq" id="WP_084114799.1">
    <property type="nucleotide sequence ID" value="NZ_FWXH01000003.1"/>
</dbReference>
<dbReference type="STRING" id="1121291.SAMN02745134_01302"/>
<feature type="transmembrane region" description="Helical" evidence="5">
    <location>
        <begin position="21"/>
        <end position="44"/>
    </location>
</feature>
<evidence type="ECO:0000256" key="1">
    <source>
        <dbReference type="ARBA" id="ARBA00004141"/>
    </source>
</evidence>
<dbReference type="InterPro" id="IPR047817">
    <property type="entry name" value="ABC2_TM_bact-type"/>
</dbReference>
<evidence type="ECO:0000313" key="8">
    <source>
        <dbReference type="Proteomes" id="UP000192468"/>
    </source>
</evidence>
<proteinExistence type="inferred from homology"/>
<dbReference type="GO" id="GO:0140359">
    <property type="term" value="F:ABC-type transporter activity"/>
    <property type="evidence" value="ECO:0007669"/>
    <property type="project" value="InterPro"/>
</dbReference>
<dbReference type="Proteomes" id="UP000192468">
    <property type="component" value="Unassembled WGS sequence"/>
</dbReference>
<keyword evidence="5" id="KW-0813">Transport</keyword>
<evidence type="ECO:0000256" key="3">
    <source>
        <dbReference type="ARBA" id="ARBA00022989"/>
    </source>
</evidence>
<feature type="transmembrane region" description="Helical" evidence="5">
    <location>
        <begin position="153"/>
        <end position="176"/>
    </location>
</feature>
<keyword evidence="4 5" id="KW-0472">Membrane</keyword>
<keyword evidence="8" id="KW-1185">Reference proteome</keyword>
<name>A0A1W1XD80_9CLOT</name>
<evidence type="ECO:0000256" key="4">
    <source>
        <dbReference type="ARBA" id="ARBA00023136"/>
    </source>
</evidence>
<comment type="subcellular location">
    <subcellularLocation>
        <location evidence="5">Cell membrane</location>
        <topology evidence="5">Multi-pass membrane protein</topology>
    </subcellularLocation>
    <subcellularLocation>
        <location evidence="1">Membrane</location>
        <topology evidence="1">Multi-pass membrane protein</topology>
    </subcellularLocation>
</comment>
<accession>A0A1W1XD80</accession>
<dbReference type="AlphaFoldDB" id="A0A1W1XD80"/>
<evidence type="ECO:0000256" key="2">
    <source>
        <dbReference type="ARBA" id="ARBA00022692"/>
    </source>
</evidence>
<reference evidence="7 8" key="1">
    <citation type="submission" date="2017-04" db="EMBL/GenBank/DDBJ databases">
        <authorList>
            <person name="Afonso C.L."/>
            <person name="Miller P.J."/>
            <person name="Scott M.A."/>
            <person name="Spackman E."/>
            <person name="Goraichik I."/>
            <person name="Dimitrov K.M."/>
            <person name="Suarez D.L."/>
            <person name="Swayne D.E."/>
        </authorList>
    </citation>
    <scope>NUCLEOTIDE SEQUENCE [LARGE SCALE GENOMIC DNA]</scope>
    <source>
        <strain evidence="7 8">DSM 12555</strain>
    </source>
</reference>
<comment type="caution">
    <text evidence="5">Lacks conserved residue(s) required for the propagation of feature annotation.</text>
</comment>
<keyword evidence="2 5" id="KW-0812">Transmembrane</keyword>
<dbReference type="PIRSF" id="PIRSF006648">
    <property type="entry name" value="DrrB"/>
    <property type="match status" value="1"/>
</dbReference>